<evidence type="ECO:0000313" key="1">
    <source>
        <dbReference type="EMBL" id="SCS70482.1"/>
    </source>
</evidence>
<dbReference type="EMBL" id="FMPG01000003">
    <property type="protein sequence ID" value="SCS78208.1"/>
    <property type="molecule type" value="Genomic_DNA"/>
</dbReference>
<dbReference type="AlphaFoldDB" id="A0A1D4K9E8"/>
<reference evidence="2 4" key="2">
    <citation type="submission" date="2016-09" db="EMBL/GenBank/DDBJ databases">
        <authorList>
            <consortium name="Pathogen Informatics"/>
        </authorList>
    </citation>
    <scope>NUCLEOTIDE SEQUENCE [LARGE SCALE GENOMIC DNA]</scope>
    <source>
        <strain evidence="2 4">82B</strain>
    </source>
</reference>
<dbReference type="Proteomes" id="UP000095768">
    <property type="component" value="Unassembled WGS sequence"/>
</dbReference>
<dbReference type="Proteomes" id="UP000095412">
    <property type="component" value="Unassembled WGS sequence"/>
</dbReference>
<reference evidence="1 3" key="1">
    <citation type="submission" date="2016-09" db="EMBL/GenBank/DDBJ databases">
        <authorList>
            <consortium name="Pathogen Informatics"/>
            <person name="Sun Q."/>
            <person name="Inoue M."/>
        </authorList>
    </citation>
    <scope>NUCLEOTIDE SEQUENCE [LARGE SCALE GENOMIC DNA]</scope>
    <source>
        <strain evidence="1 3">82C</strain>
    </source>
</reference>
<protein>
    <submittedName>
        <fullName evidence="2">Uncharacterized protein</fullName>
    </submittedName>
</protein>
<organism evidence="2 4">
    <name type="scientific">Staphylococcus caeli</name>
    <dbReference type="NCBI Taxonomy" id="2201815"/>
    <lineage>
        <taxon>Bacteria</taxon>
        <taxon>Bacillati</taxon>
        <taxon>Bacillota</taxon>
        <taxon>Bacilli</taxon>
        <taxon>Bacillales</taxon>
        <taxon>Staphylococcaceae</taxon>
        <taxon>Staphylococcus</taxon>
    </lineage>
</organism>
<proteinExistence type="predicted"/>
<sequence length="35" mass="4485">MDESFFDENTHLFDYIYKSYRIKLFEFNDFFIVYS</sequence>
<name>A0A1D4K9E8_9STAP</name>
<evidence type="ECO:0000313" key="3">
    <source>
        <dbReference type="Proteomes" id="UP000095412"/>
    </source>
</evidence>
<evidence type="ECO:0000313" key="4">
    <source>
        <dbReference type="Proteomes" id="UP000095768"/>
    </source>
</evidence>
<accession>A0A1D4K9E8</accession>
<evidence type="ECO:0000313" key="2">
    <source>
        <dbReference type="EMBL" id="SCS78208.1"/>
    </source>
</evidence>
<keyword evidence="3" id="KW-1185">Reference proteome</keyword>
<dbReference type="EMBL" id="FMPI01000005">
    <property type="protein sequence ID" value="SCS70482.1"/>
    <property type="molecule type" value="Genomic_DNA"/>
</dbReference>
<gene>
    <name evidence="2" type="ORF">SAMEA2297795_01136</name>
    <name evidence="1" type="ORF">SAMEA2297796_00967</name>
</gene>